<dbReference type="PANTHER" id="PTHR30069">
    <property type="entry name" value="TONB-DEPENDENT OUTER MEMBRANE RECEPTOR"/>
    <property type="match status" value="1"/>
</dbReference>
<evidence type="ECO:0000256" key="3">
    <source>
        <dbReference type="ARBA" id="ARBA00022452"/>
    </source>
</evidence>
<gene>
    <name evidence="8" type="ORF">J8C05_09065</name>
</gene>
<dbReference type="SUPFAM" id="SSF56935">
    <property type="entry name" value="Porins"/>
    <property type="match status" value="1"/>
</dbReference>
<organism evidence="8 9">
    <name type="scientific">Chloracidobacterium sp. N</name>
    <dbReference type="NCBI Taxonomy" id="2821540"/>
    <lineage>
        <taxon>Bacteria</taxon>
        <taxon>Pseudomonadati</taxon>
        <taxon>Acidobacteriota</taxon>
        <taxon>Terriglobia</taxon>
        <taxon>Terriglobales</taxon>
        <taxon>Acidobacteriaceae</taxon>
        <taxon>Chloracidobacterium</taxon>
        <taxon>Chloracidobacterium aggregatum</taxon>
    </lineage>
</organism>
<evidence type="ECO:0000259" key="7">
    <source>
        <dbReference type="Pfam" id="PF25183"/>
    </source>
</evidence>
<comment type="subcellular location">
    <subcellularLocation>
        <location evidence="1">Cell outer membrane</location>
        <topology evidence="1">Multi-pass membrane protein</topology>
    </subcellularLocation>
</comment>
<keyword evidence="6" id="KW-0998">Cell outer membrane</keyword>
<dbReference type="SUPFAM" id="SSF49464">
    <property type="entry name" value="Carboxypeptidase regulatory domain-like"/>
    <property type="match status" value="1"/>
</dbReference>
<keyword evidence="5" id="KW-0472">Membrane</keyword>
<dbReference type="PANTHER" id="PTHR30069:SF46">
    <property type="entry name" value="OAR PROTEIN"/>
    <property type="match status" value="1"/>
</dbReference>
<dbReference type="RefSeq" id="WP_211421891.1">
    <property type="nucleotide sequence ID" value="NZ_CP072642.1"/>
</dbReference>
<dbReference type="EMBL" id="CP072642">
    <property type="protein sequence ID" value="QUV93516.1"/>
    <property type="molecule type" value="Genomic_DNA"/>
</dbReference>
<evidence type="ECO:0000313" key="9">
    <source>
        <dbReference type="Proteomes" id="UP000677668"/>
    </source>
</evidence>
<evidence type="ECO:0000256" key="4">
    <source>
        <dbReference type="ARBA" id="ARBA00022692"/>
    </source>
</evidence>
<dbReference type="Pfam" id="PF25183">
    <property type="entry name" value="OMP_b-brl_4"/>
    <property type="match status" value="1"/>
</dbReference>
<evidence type="ECO:0000313" key="8">
    <source>
        <dbReference type="EMBL" id="QUV93516.1"/>
    </source>
</evidence>
<dbReference type="Gene3D" id="2.60.40.1120">
    <property type="entry name" value="Carboxypeptidase-like, regulatory domain"/>
    <property type="match status" value="1"/>
</dbReference>
<sequence length="1226" mass="132539">MRIPWGIRPRFGAMCWITGLVVLLGWLGAAPPAFGQTTNGRFVITVRDPSGAVVAGASVSVTNEGTKQTITGTTADSGTFTTPLLPVGSYSVTVEADGFTKSVIENLSLNVGQEYGVTATLQVGGASDVITVSGGEALLQTTNAEVRNTVNARQTQELPLITRSPLALVQLQAGVNGRLANTNTVINGQRSSTTVVTQDGINIQDNFIRANAIDFSPNNPTVAGVGEATIITSNASADVAGSSAVRFVTPAGTEEFHGEVFWFHRNKVLNANSFFNNAAGIQRPNFIRNQFGFQLGGPVGIPGGPRIKNLFFFATFEGIRQRSQSGLTTTVLTPDARRGVFTYIDNAGVRRTIDLLALRGISIDPTIASFIARVPNQSNLTTVGDGLNTTGLQIVRSTPFDRDTSAYRVDYNPSPRHHLEFIYRRAGETIGRTDIDTTFNNPVIVNNVGPTNFGAAAWVWSISPRFNNEIRFGANFTAPFFNVNRSQNPPFFLSGLPFTNPDVTFLPQGRDTQIVTIIDNASLQLGAHSLRFGVQFDWLKVRPYNEAGTVPTLGLSQQVLGVGGNPAALTAALFPGGINVTQLQTANSFLTLYSGAIGSLSRTFNVNAARPTAGFDPTAAQTRDLRLNQLGTYIADQWRIRPNVTINAGLRYDYVTPLSEANAFALLPVNPAGATTAQTLLNPGGIVNFAGRFWRPDRNNFAPNVSVAWDIKGLGQPTVLRGGYSLAYVNDEAIRAADNSILTNPGLSTTLAPTLAQVQAAGPRLSNATNLINTLLVPPPFNVPYSYASQFAITTNTAFGSPDRNLQTPFYQQWNVSLEREIFRDTVLTVRYVGNRSTNLIRAVDLNQLDVINNGFAADVARARQNGFLALAATGVFNPAFNPAIPGSQPLTVFPNLAGGGLLTNSTIRNLIQTGEAGSLAGIYITNRLTGSVVFQPNPNALATNILNNSGFSNYHGLQVEFRRRFSRSIAGDFLIQANYTYSKTLTNTAGTGQTRFEALLDNRQPTLENSRAPFDIPHIFKANGIYELPFGQGKTLDPGNGFLRRLVGGFQVGFFLEIGSGPPFGIYSRRGTINRVTGGTRGDLNTVDTTLTRGQLQRLVGIFRTPRGLFFINPNVINFDGRAVQPDGQAPFNGQVFFNPAPGRAGSLQRFILNGPRRYNLDMNIVKRTPINERVNTELRFEFFNTFNSPIFNVGDQNVNATNFGRVTSTFNGPRNIQVAFKIIF</sequence>
<dbReference type="InterPro" id="IPR039426">
    <property type="entry name" value="TonB-dep_rcpt-like"/>
</dbReference>
<dbReference type="PROSITE" id="PS01156">
    <property type="entry name" value="TONB_DEPENDENT_REC_2"/>
    <property type="match status" value="1"/>
</dbReference>
<accession>A0ABX8B1Y5</accession>
<keyword evidence="2" id="KW-0813">Transport</keyword>
<keyword evidence="4" id="KW-0812">Transmembrane</keyword>
<keyword evidence="3" id="KW-1134">Transmembrane beta strand</keyword>
<dbReference type="InterPro" id="IPR008969">
    <property type="entry name" value="CarboxyPept-like_regulatory"/>
</dbReference>
<dbReference type="InterPro" id="IPR057601">
    <property type="entry name" value="Oar-like_b-barrel"/>
</dbReference>
<protein>
    <submittedName>
        <fullName evidence="8">TonB-dependent receptor</fullName>
    </submittedName>
</protein>
<dbReference type="Gene3D" id="2.40.170.20">
    <property type="entry name" value="TonB-dependent receptor, beta-barrel domain"/>
    <property type="match status" value="1"/>
</dbReference>
<evidence type="ECO:0000256" key="1">
    <source>
        <dbReference type="ARBA" id="ARBA00004571"/>
    </source>
</evidence>
<dbReference type="Proteomes" id="UP000677668">
    <property type="component" value="Chromosome 1"/>
</dbReference>
<keyword evidence="8" id="KW-0675">Receptor</keyword>
<proteinExistence type="predicted"/>
<reference evidence="8 9" key="1">
    <citation type="submission" date="2021-03" db="EMBL/GenBank/DDBJ databases">
        <title>Genomic and phenotypic characterization of Chloracidobacterium isolates provides evidence for multiple species.</title>
        <authorList>
            <person name="Saini M.K."/>
            <person name="Costas A.M.G."/>
            <person name="Tank M."/>
            <person name="Bryant D.A."/>
        </authorList>
    </citation>
    <scope>NUCLEOTIDE SEQUENCE [LARGE SCALE GENOMIC DNA]</scope>
    <source>
        <strain evidence="8 9">N</strain>
    </source>
</reference>
<name>A0ABX8B1Y5_9BACT</name>
<evidence type="ECO:0000256" key="5">
    <source>
        <dbReference type="ARBA" id="ARBA00023136"/>
    </source>
</evidence>
<dbReference type="Pfam" id="PF13620">
    <property type="entry name" value="CarboxypepD_reg"/>
    <property type="match status" value="1"/>
</dbReference>
<evidence type="ECO:0000256" key="2">
    <source>
        <dbReference type="ARBA" id="ARBA00022448"/>
    </source>
</evidence>
<keyword evidence="9" id="KW-1185">Reference proteome</keyword>
<dbReference type="InterPro" id="IPR036942">
    <property type="entry name" value="Beta-barrel_TonB_sf"/>
</dbReference>
<evidence type="ECO:0000256" key="6">
    <source>
        <dbReference type="ARBA" id="ARBA00023237"/>
    </source>
</evidence>
<feature type="domain" description="TonB-dependent transporter Oar-like beta-barrel" evidence="7">
    <location>
        <begin position="248"/>
        <end position="1219"/>
    </location>
</feature>
<dbReference type="InterPro" id="IPR010917">
    <property type="entry name" value="TonB_rcpt_CS"/>
</dbReference>